<feature type="transmembrane region" description="Helical" evidence="8">
    <location>
        <begin position="334"/>
        <end position="353"/>
    </location>
</feature>
<dbReference type="Gene3D" id="1.20.1250.20">
    <property type="entry name" value="MFS general substrate transporter like domains"/>
    <property type="match status" value="1"/>
</dbReference>
<feature type="transmembrane region" description="Helical" evidence="8">
    <location>
        <begin position="115"/>
        <end position="133"/>
    </location>
</feature>
<dbReference type="EMBL" id="SRYO01000014">
    <property type="protein sequence ID" value="TGY33248.1"/>
    <property type="molecule type" value="Genomic_DNA"/>
</dbReference>
<dbReference type="SUPFAM" id="SSF103473">
    <property type="entry name" value="MFS general substrate transporter"/>
    <property type="match status" value="1"/>
</dbReference>
<evidence type="ECO:0000256" key="4">
    <source>
        <dbReference type="ARBA" id="ARBA00022692"/>
    </source>
</evidence>
<dbReference type="RefSeq" id="WP_135950077.1">
    <property type="nucleotide sequence ID" value="NZ_SRYO01000014.1"/>
</dbReference>
<keyword evidence="4 8" id="KW-0812">Transmembrane</keyword>
<feature type="transmembrane region" description="Helical" evidence="8">
    <location>
        <begin position="406"/>
        <end position="427"/>
    </location>
</feature>
<sequence>MTTTPPTSVVRSAHTLAIPLLGVLAAVQGSAPNIAATALVGASRGLDMVGGDQALAASMQTLAIAASVITTGLLADRIGRRRMLVAALVTGLVGQLIVAAAPMALVYILGQAVTGVGLGAVYAAAFAYIQVLAAPGRLPAAVATFAACSGAAGVVFTFSGGLLAGVDWRLAFVLVPVLSALCVPAVLVLLPSVGPTVTEKRDVGGQVALITGMVVFLFGVSQLASSLTSPLTWGAMTLGVVLLGVFVWSQTRVANPFFPVELFRRPLFLAALCAGFVFNAGGAVAFLQLSNLWQYVLALTPSSVAVWQLPVSLASIVGAIVLGRLMTRGMSPQTSLLVGGILSAAGFGAAFLARDASTPLAFVPAGILIAFGITAAALPYGTLVLSEAPADFYGPVTSSRTTFGQLFSSLGTALSTAVITQLTISGITARLSAAGLTDAAVHTALVGVGTYAKDGTRPDAQVFDAAVAAYRDGFGALMVGMAVVALAASIVGSALIARASRAVPTSGSGGAPS</sequence>
<feature type="transmembrane region" description="Helical" evidence="8">
    <location>
        <begin position="268"/>
        <end position="289"/>
    </location>
</feature>
<evidence type="ECO:0000256" key="2">
    <source>
        <dbReference type="ARBA" id="ARBA00022448"/>
    </source>
</evidence>
<dbReference type="PANTHER" id="PTHR23501">
    <property type="entry name" value="MAJOR FACILITATOR SUPERFAMILY"/>
    <property type="match status" value="1"/>
</dbReference>
<evidence type="ECO:0000313" key="11">
    <source>
        <dbReference type="Proteomes" id="UP000309893"/>
    </source>
</evidence>
<feature type="transmembrane region" description="Helical" evidence="8">
    <location>
        <begin position="365"/>
        <end position="385"/>
    </location>
</feature>
<dbReference type="InterPro" id="IPR036259">
    <property type="entry name" value="MFS_trans_sf"/>
</dbReference>
<reference evidence="10 11" key="1">
    <citation type="submission" date="2019-04" db="EMBL/GenBank/DDBJ databases">
        <title>Microbes associate with the intestines of laboratory mice.</title>
        <authorList>
            <person name="Navarre W."/>
            <person name="Wong E."/>
            <person name="Huang K."/>
            <person name="Tropini C."/>
            <person name="Ng K."/>
            <person name="Yu B."/>
        </authorList>
    </citation>
    <scope>NUCLEOTIDE SEQUENCE [LARGE SCALE GENOMIC DNA]</scope>
    <source>
        <strain evidence="10 11">NM46_B2-13</strain>
    </source>
</reference>
<dbReference type="InterPro" id="IPR020846">
    <property type="entry name" value="MFS_dom"/>
</dbReference>
<feature type="transmembrane region" description="Helical" evidence="8">
    <location>
        <begin position="295"/>
        <end position="322"/>
    </location>
</feature>
<dbReference type="Proteomes" id="UP000309893">
    <property type="component" value="Unassembled WGS sequence"/>
</dbReference>
<keyword evidence="2" id="KW-0813">Transport</keyword>
<evidence type="ECO:0000256" key="3">
    <source>
        <dbReference type="ARBA" id="ARBA00022519"/>
    </source>
</evidence>
<feature type="transmembrane region" description="Helical" evidence="8">
    <location>
        <begin position="203"/>
        <end position="224"/>
    </location>
</feature>
<dbReference type="GO" id="GO:0022857">
    <property type="term" value="F:transmembrane transporter activity"/>
    <property type="evidence" value="ECO:0007669"/>
    <property type="project" value="InterPro"/>
</dbReference>
<dbReference type="PROSITE" id="PS50850">
    <property type="entry name" value="MFS"/>
    <property type="match status" value="1"/>
</dbReference>
<evidence type="ECO:0000256" key="8">
    <source>
        <dbReference type="SAM" id="Phobius"/>
    </source>
</evidence>
<evidence type="ECO:0000313" key="10">
    <source>
        <dbReference type="EMBL" id="TGY33248.1"/>
    </source>
</evidence>
<dbReference type="OrthoDB" id="4571944at2"/>
<gene>
    <name evidence="10" type="ORF">E5344_14450</name>
</gene>
<name>A0A4S2CW85_9MICO</name>
<proteinExistence type="predicted"/>
<evidence type="ECO:0000256" key="1">
    <source>
        <dbReference type="ARBA" id="ARBA00004429"/>
    </source>
</evidence>
<feature type="transmembrane region" description="Helical" evidence="8">
    <location>
        <begin position="474"/>
        <end position="497"/>
    </location>
</feature>
<evidence type="ECO:0000256" key="7">
    <source>
        <dbReference type="ARBA" id="ARBA00044273"/>
    </source>
</evidence>
<feature type="transmembrane region" description="Helical" evidence="8">
    <location>
        <begin position="170"/>
        <end position="191"/>
    </location>
</feature>
<keyword evidence="6 8" id="KW-0472">Membrane</keyword>
<dbReference type="GO" id="GO:0005886">
    <property type="term" value="C:plasma membrane"/>
    <property type="evidence" value="ECO:0007669"/>
    <property type="project" value="UniProtKB-SubCell"/>
</dbReference>
<keyword evidence="5 8" id="KW-1133">Transmembrane helix</keyword>
<feature type="transmembrane region" description="Helical" evidence="8">
    <location>
        <begin position="55"/>
        <end position="75"/>
    </location>
</feature>
<organism evidence="10 11">
    <name type="scientific">Microbacterium laevaniformans</name>
    <dbReference type="NCBI Taxonomy" id="36807"/>
    <lineage>
        <taxon>Bacteria</taxon>
        <taxon>Bacillati</taxon>
        <taxon>Actinomycetota</taxon>
        <taxon>Actinomycetes</taxon>
        <taxon>Micrococcales</taxon>
        <taxon>Microbacteriaceae</taxon>
        <taxon>Microbacterium</taxon>
    </lineage>
</organism>
<evidence type="ECO:0000256" key="5">
    <source>
        <dbReference type="ARBA" id="ARBA00022989"/>
    </source>
</evidence>
<dbReference type="InterPro" id="IPR011701">
    <property type="entry name" value="MFS"/>
</dbReference>
<dbReference type="InterPro" id="IPR005829">
    <property type="entry name" value="Sugar_transporter_CS"/>
</dbReference>
<dbReference type="PROSITE" id="PS00216">
    <property type="entry name" value="SUGAR_TRANSPORT_1"/>
    <property type="match status" value="1"/>
</dbReference>
<protein>
    <recommendedName>
        <fullName evidence="7">MFS-type drug efflux transporter P55</fullName>
    </recommendedName>
</protein>
<evidence type="ECO:0000256" key="6">
    <source>
        <dbReference type="ARBA" id="ARBA00023136"/>
    </source>
</evidence>
<accession>A0A4S2CW85</accession>
<feature type="transmembrane region" description="Helical" evidence="8">
    <location>
        <begin position="230"/>
        <end position="248"/>
    </location>
</feature>
<dbReference type="PANTHER" id="PTHR23501:SF191">
    <property type="entry name" value="VACUOLAR BASIC AMINO ACID TRANSPORTER 4"/>
    <property type="match status" value="1"/>
</dbReference>
<dbReference type="AlphaFoldDB" id="A0A4S2CW85"/>
<feature type="transmembrane region" description="Helical" evidence="8">
    <location>
        <begin position="84"/>
        <end position="109"/>
    </location>
</feature>
<evidence type="ECO:0000259" key="9">
    <source>
        <dbReference type="PROSITE" id="PS50850"/>
    </source>
</evidence>
<comment type="caution">
    <text evidence="10">The sequence shown here is derived from an EMBL/GenBank/DDBJ whole genome shotgun (WGS) entry which is preliminary data.</text>
</comment>
<keyword evidence="3" id="KW-0997">Cell inner membrane</keyword>
<feature type="domain" description="Major facilitator superfamily (MFS) profile" evidence="9">
    <location>
        <begin position="14"/>
        <end position="500"/>
    </location>
</feature>
<comment type="subcellular location">
    <subcellularLocation>
        <location evidence="1">Cell inner membrane</location>
        <topology evidence="1">Multi-pass membrane protein</topology>
    </subcellularLocation>
</comment>
<keyword evidence="3" id="KW-1003">Cell membrane</keyword>
<feature type="transmembrane region" description="Helical" evidence="8">
    <location>
        <begin position="140"/>
        <end position="164"/>
    </location>
</feature>
<dbReference type="Pfam" id="PF07690">
    <property type="entry name" value="MFS_1"/>
    <property type="match status" value="1"/>
</dbReference>